<evidence type="ECO:0000313" key="2">
    <source>
        <dbReference type="Proteomes" id="UP001145742"/>
    </source>
</evidence>
<dbReference type="PANTHER" id="PTHR33395:SF22">
    <property type="entry name" value="REVERSE TRANSCRIPTASE DOMAIN-CONTAINING PROTEIN"/>
    <property type="match status" value="1"/>
</dbReference>
<reference evidence="1" key="1">
    <citation type="submission" date="2019-10" db="EMBL/GenBank/DDBJ databases">
        <authorList>
            <person name="Soares A.E.R."/>
            <person name="Aleixo A."/>
            <person name="Schneider P."/>
            <person name="Miyaki C.Y."/>
            <person name="Schneider M.P."/>
            <person name="Mello C."/>
            <person name="Vasconcelos A.T.R."/>
        </authorList>
    </citation>
    <scope>NUCLEOTIDE SEQUENCE</scope>
    <source>
        <tissue evidence="1">Muscle</tissue>
    </source>
</reference>
<dbReference type="Proteomes" id="UP001145742">
    <property type="component" value="Unassembled WGS sequence"/>
</dbReference>
<name>A0ABQ9CR26_9PASS</name>
<keyword evidence="2" id="KW-1185">Reference proteome</keyword>
<accession>A0ABQ9CR26</accession>
<sequence length="146" mass="16399">MDEHGASGKIQKERRNIWDVKKVAGHMGGLWHIFMECKDAMKKTKAHLELSLAWGIKDNKKGFYKYISSKRKTRENVGLLLNQMGVLLIEDTKAAELLNTFFASVSTAKAGRSSEIPDLDAKRGRLEKGRISRGCRGFSESSARQT</sequence>
<gene>
    <name evidence="1" type="ORF">WISP_125620</name>
</gene>
<proteinExistence type="predicted"/>
<protein>
    <submittedName>
        <fullName evidence="1">Rna-directed dna polymerase from mobile element jockey-like</fullName>
    </submittedName>
</protein>
<dbReference type="PANTHER" id="PTHR33395">
    <property type="entry name" value="TRANSCRIPTASE, PUTATIVE-RELATED-RELATED"/>
    <property type="match status" value="1"/>
</dbReference>
<comment type="caution">
    <text evidence="1">The sequence shown here is derived from an EMBL/GenBank/DDBJ whole genome shotgun (WGS) entry which is preliminary data.</text>
</comment>
<organism evidence="1 2">
    <name type="scientific">Willisornis vidua</name>
    <name type="common">Xingu scale-backed antbird</name>
    <dbReference type="NCBI Taxonomy" id="1566151"/>
    <lineage>
        <taxon>Eukaryota</taxon>
        <taxon>Metazoa</taxon>
        <taxon>Chordata</taxon>
        <taxon>Craniata</taxon>
        <taxon>Vertebrata</taxon>
        <taxon>Euteleostomi</taxon>
        <taxon>Archelosauria</taxon>
        <taxon>Archosauria</taxon>
        <taxon>Dinosauria</taxon>
        <taxon>Saurischia</taxon>
        <taxon>Theropoda</taxon>
        <taxon>Coelurosauria</taxon>
        <taxon>Aves</taxon>
        <taxon>Neognathae</taxon>
        <taxon>Neoaves</taxon>
        <taxon>Telluraves</taxon>
        <taxon>Australaves</taxon>
        <taxon>Passeriformes</taxon>
        <taxon>Thamnophilidae</taxon>
        <taxon>Willisornis</taxon>
    </lineage>
</organism>
<dbReference type="EMBL" id="WHWB01034595">
    <property type="protein sequence ID" value="KAJ7407596.1"/>
    <property type="molecule type" value="Genomic_DNA"/>
</dbReference>
<evidence type="ECO:0000313" key="1">
    <source>
        <dbReference type="EMBL" id="KAJ7407596.1"/>
    </source>
</evidence>